<organism evidence="2 3">
    <name type="scientific">Corynebacterium pelargi</name>
    <dbReference type="NCBI Taxonomy" id="1471400"/>
    <lineage>
        <taxon>Bacteria</taxon>
        <taxon>Bacillati</taxon>
        <taxon>Actinomycetota</taxon>
        <taxon>Actinomycetes</taxon>
        <taxon>Mycobacteriales</taxon>
        <taxon>Corynebacteriaceae</taxon>
        <taxon>Corynebacterium</taxon>
    </lineage>
</organism>
<name>A0A410W6N8_9CORY</name>
<dbReference type="GO" id="GO:0008930">
    <property type="term" value="F:methylthioadenosine nucleosidase activity"/>
    <property type="evidence" value="ECO:0007669"/>
    <property type="project" value="TreeGrafter"/>
</dbReference>
<dbReference type="Gene3D" id="3.40.50.1580">
    <property type="entry name" value="Nucleoside phosphorylase domain"/>
    <property type="match status" value="1"/>
</dbReference>
<dbReference type="GO" id="GO:0008782">
    <property type="term" value="F:adenosylhomocysteine nucleosidase activity"/>
    <property type="evidence" value="ECO:0007669"/>
    <property type="project" value="TreeGrafter"/>
</dbReference>
<proteinExistence type="predicted"/>
<keyword evidence="2" id="KW-0378">Hydrolase</keyword>
<dbReference type="GO" id="GO:0005829">
    <property type="term" value="C:cytosol"/>
    <property type="evidence" value="ECO:0007669"/>
    <property type="project" value="TreeGrafter"/>
</dbReference>
<dbReference type="InterPro" id="IPR000845">
    <property type="entry name" value="Nucleoside_phosphorylase_d"/>
</dbReference>
<dbReference type="CDD" id="cd09008">
    <property type="entry name" value="MTAN"/>
    <property type="match status" value="1"/>
</dbReference>
<evidence type="ECO:0000313" key="2">
    <source>
        <dbReference type="EMBL" id="QAU51546.1"/>
    </source>
</evidence>
<dbReference type="GO" id="GO:0009116">
    <property type="term" value="P:nucleoside metabolic process"/>
    <property type="evidence" value="ECO:0007669"/>
    <property type="project" value="InterPro"/>
</dbReference>
<dbReference type="InterPro" id="IPR035994">
    <property type="entry name" value="Nucleoside_phosphorylase_sf"/>
</dbReference>
<dbReference type="Pfam" id="PF01048">
    <property type="entry name" value="PNP_UDP_1"/>
    <property type="match status" value="1"/>
</dbReference>
<keyword evidence="2" id="KW-0326">Glycosidase</keyword>
<evidence type="ECO:0000259" key="1">
    <source>
        <dbReference type="Pfam" id="PF01048"/>
    </source>
</evidence>
<gene>
    <name evidence="2" type="primary">mtnN</name>
    <name evidence="2" type="ORF">CPELA_01230</name>
</gene>
<evidence type="ECO:0000313" key="3">
    <source>
        <dbReference type="Proteomes" id="UP000288929"/>
    </source>
</evidence>
<dbReference type="AlphaFoldDB" id="A0A410W6N8"/>
<accession>A0A410W6N8</accession>
<dbReference type="NCBIfam" id="NF004168">
    <property type="entry name" value="PRK05634.1"/>
    <property type="match status" value="1"/>
</dbReference>
<protein>
    <submittedName>
        <fullName evidence="2">Aminodeoxyfutalosine nucleosidase</fullName>
        <ecNumber evidence="2">3.2.2.-</ecNumber>
    </submittedName>
</protein>
<dbReference type="SUPFAM" id="SSF53167">
    <property type="entry name" value="Purine and uridine phosphorylases"/>
    <property type="match status" value="1"/>
</dbReference>
<dbReference type="Proteomes" id="UP000288929">
    <property type="component" value="Chromosome"/>
</dbReference>
<dbReference type="PANTHER" id="PTHR46832:SF1">
    <property type="entry name" value="5'-METHYLTHIOADENOSINE_S-ADENOSYLHOMOCYSTEINE NUCLEOSIDASE"/>
    <property type="match status" value="1"/>
</dbReference>
<sequence length="192" mass="20679">MREDLSRPSGTVWGMPLYIAATEAEAKYLDKPVLISGIGTLAAAITLCKELSRSTPDRVINFGTAGALAPISGEFEINEVIKHDFDTETLKAITGLDIPNRITLEPITDLPQARLATGDSFIGSNQQRQALQTRADLCDMEGYAIAAVCAAYEVPCTLIKQVSDNADEQAARTWAQAVELGAQRLADVIDKL</sequence>
<dbReference type="PANTHER" id="PTHR46832">
    <property type="entry name" value="5'-METHYLTHIOADENOSINE/S-ADENOSYLHOMOCYSTEINE NUCLEOSIDASE"/>
    <property type="match status" value="1"/>
</dbReference>
<feature type="domain" description="Nucleoside phosphorylase" evidence="1">
    <location>
        <begin position="114"/>
        <end position="191"/>
    </location>
</feature>
<dbReference type="GO" id="GO:0019284">
    <property type="term" value="P:L-methionine salvage from S-adenosylmethionine"/>
    <property type="evidence" value="ECO:0007669"/>
    <property type="project" value="TreeGrafter"/>
</dbReference>
<dbReference type="KEGG" id="cpeg:CPELA_01230"/>
<dbReference type="EMBL" id="CP035299">
    <property type="protein sequence ID" value="QAU51546.1"/>
    <property type="molecule type" value="Genomic_DNA"/>
</dbReference>
<dbReference type="EC" id="3.2.2.-" evidence="2"/>
<keyword evidence="3" id="KW-1185">Reference proteome</keyword>
<reference evidence="2 3" key="1">
    <citation type="submission" date="2019-01" db="EMBL/GenBank/DDBJ databases">
        <authorList>
            <person name="Ruckert C."/>
            <person name="Busche T."/>
            <person name="Kalinowski J."/>
        </authorList>
    </citation>
    <scope>NUCLEOTIDE SEQUENCE [LARGE SCALE GENOMIC DNA]</scope>
    <source>
        <strain evidence="2 3">136/3</strain>
    </source>
</reference>